<evidence type="ECO:0000256" key="1">
    <source>
        <dbReference type="ARBA" id="ARBA00023242"/>
    </source>
</evidence>
<feature type="compositionally biased region" description="Basic residues" evidence="2">
    <location>
        <begin position="52"/>
        <end position="62"/>
    </location>
</feature>
<dbReference type="OrthoDB" id="2018619at2759"/>
<dbReference type="Pfam" id="PF04082">
    <property type="entry name" value="Fungal_trans"/>
    <property type="match status" value="1"/>
</dbReference>
<feature type="region of interest" description="Disordered" evidence="2">
    <location>
        <begin position="52"/>
        <end position="77"/>
    </location>
</feature>
<dbReference type="GO" id="GO:0005634">
    <property type="term" value="C:nucleus"/>
    <property type="evidence" value="ECO:0007669"/>
    <property type="project" value="TreeGrafter"/>
</dbReference>
<accession>A0A3D8SNH5</accession>
<evidence type="ECO:0000313" key="5">
    <source>
        <dbReference type="Proteomes" id="UP000256328"/>
    </source>
</evidence>
<dbReference type="InterPro" id="IPR050797">
    <property type="entry name" value="Carb_Metab_Trans_Reg"/>
</dbReference>
<comment type="caution">
    <text evidence="4">The sequence shown here is derived from an EMBL/GenBank/DDBJ whole genome shotgun (WGS) entry which is preliminary data.</text>
</comment>
<evidence type="ECO:0000256" key="2">
    <source>
        <dbReference type="SAM" id="MobiDB-lite"/>
    </source>
</evidence>
<sequence>MLCPHVVPTITPRLKIQSRVEAGGFGVNNAACGNWSVSYADRPTHHVTIRQRSFKHHHHHHSPPLPPCQACQDPTTRPDAESKLRLASAVHVNREVEKTGPATCVVGASRRRLCKTRGLECTFTTEPARRGPPVKSPSTSSPAVSTTSLPELVPIPVPASGREQPAKESDPASKASESQSQVRDLPALSNDFNPNPFLVPAHASTSKGLPEAAKPILPDRLSPTTSFTSPQRFYYPSPQSANTSVISNYAENSLEDGDGLTAHFIGLSGEQDTDLLASIRYNVLNESSFVDFNVRKVSSGISVPPHAPIHFSMLHDAFPERDQRAKRFASDAIEQHVRGFGDALLRLYFQFVHPIFPILSKARTLRSYVNDKLSLPASLRGAIYGLACAFWDQDETLKNIPRITQPELFEYAHAALNRELDSPKLCTLQACLLVIHEQPEVTGTTESPRLWAYACQATACAQSLGLHQDPSMWKLALWEKRLRKKLWWATYLTDKWTSICHGNPPHIPLNSFDTPELSLDDMSEDEDVIGLPGWSLLSEQDRTCNKDDGAQFLEMVHMSKLLDDVLRTSFTLEAYSHTICKTDQEQRVVIRDLKKHIEGRMAILLDCLTVEGVSSQRLSRNGQLHLAIHYFAIKHLTLRALMSPATSAAKADPGSRLCENFSEALSEGHIFVDFISKLRMTDIRVFWSRHCRTNLIHSGNFLIYLFFCASTEKQVKEAYDILQVFHADLRFMADNADWRTIGLLRPVLLRTESFFQGAAKGIRDAGTD</sequence>
<name>A0A3D8SNH5_9HELO</name>
<gene>
    <name evidence="4" type="ORF">BP5796_03530</name>
</gene>
<dbReference type="GO" id="GO:0001080">
    <property type="term" value="P:nitrogen catabolite activation of transcription from RNA polymerase II promoter"/>
    <property type="evidence" value="ECO:0007669"/>
    <property type="project" value="TreeGrafter"/>
</dbReference>
<dbReference type="AlphaFoldDB" id="A0A3D8SNH5"/>
<proteinExistence type="predicted"/>
<dbReference type="EMBL" id="PDLN01000004">
    <property type="protein sequence ID" value="RDW87836.1"/>
    <property type="molecule type" value="Genomic_DNA"/>
</dbReference>
<dbReference type="SMART" id="SM00906">
    <property type="entry name" value="Fungal_trans"/>
    <property type="match status" value="1"/>
</dbReference>
<feature type="domain" description="Xylanolytic transcriptional activator regulatory" evidence="3">
    <location>
        <begin position="450"/>
        <end position="522"/>
    </location>
</feature>
<feature type="compositionally biased region" description="Low complexity" evidence="2">
    <location>
        <begin position="136"/>
        <end position="150"/>
    </location>
</feature>
<dbReference type="Proteomes" id="UP000256328">
    <property type="component" value="Unassembled WGS sequence"/>
</dbReference>
<dbReference type="CDD" id="cd12148">
    <property type="entry name" value="fungal_TF_MHR"/>
    <property type="match status" value="1"/>
</dbReference>
<dbReference type="GO" id="GO:0008270">
    <property type="term" value="F:zinc ion binding"/>
    <property type="evidence" value="ECO:0007669"/>
    <property type="project" value="InterPro"/>
</dbReference>
<dbReference type="InterPro" id="IPR007219">
    <property type="entry name" value="XnlR_reg_dom"/>
</dbReference>
<evidence type="ECO:0000259" key="3">
    <source>
        <dbReference type="SMART" id="SM00906"/>
    </source>
</evidence>
<dbReference type="PANTHER" id="PTHR31668:SF23">
    <property type="entry name" value="ZN(II)2CYS6 TRANSCRIPTION FACTOR (EUROFUNG)"/>
    <property type="match status" value="1"/>
</dbReference>
<reference evidence="4 5" key="1">
    <citation type="journal article" date="2018" name="IMA Fungus">
        <title>IMA Genome-F 9: Draft genome sequence of Annulohypoxylon stygium, Aspergillus mulundensis, Berkeleyomyces basicola (syn. Thielaviopsis basicola), Ceratocystis smalleyi, two Cercospora beticola strains, Coleophoma cylindrospora, Fusarium fracticaudum, Phialophora cf. hyalina, and Morchella septimelata.</title>
        <authorList>
            <person name="Wingfield B.D."/>
            <person name="Bills G.F."/>
            <person name="Dong Y."/>
            <person name="Huang W."/>
            <person name="Nel W.J."/>
            <person name="Swalarsk-Parry B.S."/>
            <person name="Vaghefi N."/>
            <person name="Wilken P.M."/>
            <person name="An Z."/>
            <person name="de Beer Z.W."/>
            <person name="De Vos L."/>
            <person name="Chen L."/>
            <person name="Duong T.A."/>
            <person name="Gao Y."/>
            <person name="Hammerbacher A."/>
            <person name="Kikkert J.R."/>
            <person name="Li Y."/>
            <person name="Li H."/>
            <person name="Li K."/>
            <person name="Li Q."/>
            <person name="Liu X."/>
            <person name="Ma X."/>
            <person name="Naidoo K."/>
            <person name="Pethybridge S.J."/>
            <person name="Sun J."/>
            <person name="Steenkamp E.T."/>
            <person name="van der Nest M.A."/>
            <person name="van Wyk S."/>
            <person name="Wingfield M.J."/>
            <person name="Xiong C."/>
            <person name="Yue Q."/>
            <person name="Zhang X."/>
        </authorList>
    </citation>
    <scope>NUCLEOTIDE SEQUENCE [LARGE SCALE GENOMIC DNA]</scope>
    <source>
        <strain evidence="4 5">BP5796</strain>
    </source>
</reference>
<protein>
    <recommendedName>
        <fullName evidence="3">Xylanolytic transcriptional activator regulatory domain-containing protein</fullName>
    </recommendedName>
</protein>
<dbReference type="GO" id="GO:0006351">
    <property type="term" value="P:DNA-templated transcription"/>
    <property type="evidence" value="ECO:0007669"/>
    <property type="project" value="InterPro"/>
</dbReference>
<evidence type="ECO:0000313" key="4">
    <source>
        <dbReference type="EMBL" id="RDW87836.1"/>
    </source>
</evidence>
<keyword evidence="5" id="KW-1185">Reference proteome</keyword>
<organism evidence="4 5">
    <name type="scientific">Coleophoma crateriformis</name>
    <dbReference type="NCBI Taxonomy" id="565419"/>
    <lineage>
        <taxon>Eukaryota</taxon>
        <taxon>Fungi</taxon>
        <taxon>Dikarya</taxon>
        <taxon>Ascomycota</taxon>
        <taxon>Pezizomycotina</taxon>
        <taxon>Leotiomycetes</taxon>
        <taxon>Helotiales</taxon>
        <taxon>Dermateaceae</taxon>
        <taxon>Coleophoma</taxon>
    </lineage>
</organism>
<feature type="region of interest" description="Disordered" evidence="2">
    <location>
        <begin position="124"/>
        <end position="203"/>
    </location>
</feature>
<dbReference type="GO" id="GO:0003677">
    <property type="term" value="F:DNA binding"/>
    <property type="evidence" value="ECO:0007669"/>
    <property type="project" value="InterPro"/>
</dbReference>
<dbReference type="PANTHER" id="PTHR31668">
    <property type="entry name" value="GLUCOSE TRANSPORT TRANSCRIPTION REGULATOR RGT1-RELATED-RELATED"/>
    <property type="match status" value="1"/>
</dbReference>
<keyword evidence="1" id="KW-0539">Nucleus</keyword>